<comment type="caution">
    <text evidence="1">The sequence shown here is derived from an EMBL/GenBank/DDBJ whole genome shotgun (WGS) entry which is preliminary data.</text>
</comment>
<evidence type="ECO:0000313" key="1">
    <source>
        <dbReference type="EMBL" id="GEK20147.1"/>
    </source>
</evidence>
<keyword evidence="2" id="KW-1185">Reference proteome</keyword>
<dbReference type="AlphaFoldDB" id="A0A510UZR8"/>
<evidence type="ECO:0008006" key="3">
    <source>
        <dbReference type="Google" id="ProtNLM"/>
    </source>
</evidence>
<dbReference type="SUPFAM" id="SSF142906">
    <property type="entry name" value="YjbR-like"/>
    <property type="match status" value="1"/>
</dbReference>
<dbReference type="InterPro" id="IPR038056">
    <property type="entry name" value="YjbR-like_sf"/>
</dbReference>
<accession>A0A510UZR8</accession>
<dbReference type="Pfam" id="PF04237">
    <property type="entry name" value="YjbR"/>
    <property type="match status" value="1"/>
</dbReference>
<protein>
    <recommendedName>
        <fullName evidence="3">MmcQ/YjbR family DNA-binding protein</fullName>
    </recommendedName>
</protein>
<proteinExistence type="predicted"/>
<dbReference type="OrthoDB" id="954305at2"/>
<evidence type="ECO:0000313" key="2">
    <source>
        <dbReference type="Proteomes" id="UP000321118"/>
    </source>
</evidence>
<sequence>MDLDDARQSALALPEVTERQSWGQPAWFHRALVARMWDEDRITVRVEDNGERLALVEQEPSLYSTTDHHAGANLVLIAMDAVDAETLQAHLAESWWWAAPPVLRRRYPHLGPPAASE</sequence>
<organism evidence="1 2">
    <name type="scientific">Cellulomonas xylanilytica</name>
    <dbReference type="NCBI Taxonomy" id="233583"/>
    <lineage>
        <taxon>Bacteria</taxon>
        <taxon>Bacillati</taxon>
        <taxon>Actinomycetota</taxon>
        <taxon>Actinomycetes</taxon>
        <taxon>Micrococcales</taxon>
        <taxon>Cellulomonadaceae</taxon>
        <taxon>Cellulomonas</taxon>
    </lineage>
</organism>
<dbReference type="Proteomes" id="UP000321118">
    <property type="component" value="Unassembled WGS sequence"/>
</dbReference>
<name>A0A510UZR8_9CELL</name>
<gene>
    <name evidence="1" type="ORF">CXY01_06670</name>
</gene>
<dbReference type="EMBL" id="BJUB01000002">
    <property type="protein sequence ID" value="GEK20147.1"/>
    <property type="molecule type" value="Genomic_DNA"/>
</dbReference>
<dbReference type="InterPro" id="IPR058532">
    <property type="entry name" value="YjbR/MT2646/Rv2570-like"/>
</dbReference>
<reference evidence="1 2" key="1">
    <citation type="submission" date="2019-07" db="EMBL/GenBank/DDBJ databases">
        <title>Whole genome shotgun sequence of Cellulomonas xylanilytica NBRC 101102.</title>
        <authorList>
            <person name="Hosoyama A."/>
            <person name="Uohara A."/>
            <person name="Ohji S."/>
            <person name="Ichikawa N."/>
        </authorList>
    </citation>
    <scope>NUCLEOTIDE SEQUENCE [LARGE SCALE GENOMIC DNA]</scope>
    <source>
        <strain evidence="1 2">NBRC 101102</strain>
    </source>
</reference>
<dbReference type="RefSeq" id="WP_146925655.1">
    <property type="nucleotide sequence ID" value="NZ_BJUB01000002.1"/>
</dbReference>